<dbReference type="PANTHER" id="PTHR48462:SF1">
    <property type="entry name" value="PROTEIN, PUTATIVE-RELATED"/>
    <property type="match status" value="1"/>
</dbReference>
<reference evidence="2 3" key="1">
    <citation type="submission" date="2024-02" db="EMBL/GenBank/DDBJ databases">
        <authorList>
            <person name="Chen Y."/>
            <person name="Shah S."/>
            <person name="Dougan E. K."/>
            <person name="Thang M."/>
            <person name="Chan C."/>
        </authorList>
    </citation>
    <scope>NUCLEOTIDE SEQUENCE [LARGE SCALE GENOMIC DNA]</scope>
</reference>
<dbReference type="PANTHER" id="PTHR48462">
    <property type="entry name" value="PROTEIN, PUTATIVE-RELATED"/>
    <property type="match status" value="1"/>
</dbReference>
<dbReference type="Proteomes" id="UP001642464">
    <property type="component" value="Unassembled WGS sequence"/>
</dbReference>
<proteinExistence type="predicted"/>
<sequence>MGLVFRLALGYPRPGGPHPTRGRRTSTGKARAVAHRPLGSQLHSGLPTLADIMVAPVATLRHVPHAARASWAQCLARALANVAAHNTEAAWQELLTLPKSLLAAPSRRGVKHKAQLAQAVRRRCKRWLDGERFELWSDLDTARPKPSRGNGGQEARQARCCRLAAEGELSKACRALTHAPPLATSAEILQELRAKHPFASEPHLDLLDPPRRAAVPDFEAAEVAKAALSFRRGSAPGPSQLRPDHLRGGFHTAHMDEVVAHLTAVCQLLARGEAPASLAPQLAGASLHALPKPSGGVRPIAVGESLRRLVGKLLRQAVKTDVRSGLWPLQIGVAALVALNVAYMSCEIGHTATLATLTKLSFDWIFGTHSTWSTGHIAIATHFRRELSRQAMPPSLGRSPRCPDGDAPPPALPVSPHGHGPALQAFDEQACLEQIGGLPLTQNTWLQASLAIKAGGLGLRSTALHAPAAYIASITHLAASCTELDPTYRVVPPPVHQALTLYNQVVLPEDQIHSLAPSYQQRDLSATVDKAQQAHLIAATTGEAAKGHLQLVQQPGAGAWLTALPADNLGLHINAHLFRVLLRLRLRLPIAASDGFCPLCDGVADCFGDHARVCPCGGDRGKRHNRLRNFFAAKLAAAGLSPELEKPGLLPARPEDSGLCEAGVSLNQASARRPADVWVPGWGLHGPAAFDFAVSSGLRSGVLPSTVGNGGHAALVYEERKRMHQRTEAHKMTEQLMQGLSITLQRENARAVVRRLPDDSASFNALSEPWPWLLRERLPSCESLFFVFCGTVSGLALACAYKDNQLALRAAPVLP</sequence>
<comment type="caution">
    <text evidence="2">The sequence shown here is derived from an EMBL/GenBank/DDBJ whole genome shotgun (WGS) entry which is preliminary data.</text>
</comment>
<evidence type="ECO:0000256" key="1">
    <source>
        <dbReference type="SAM" id="MobiDB-lite"/>
    </source>
</evidence>
<evidence type="ECO:0000313" key="2">
    <source>
        <dbReference type="EMBL" id="CAK9090876.1"/>
    </source>
</evidence>
<gene>
    <name evidence="2" type="ORF">SCF082_LOCUS42847</name>
</gene>
<keyword evidence="3" id="KW-1185">Reference proteome</keyword>
<protein>
    <submittedName>
        <fullName evidence="2">132 kDa protein</fullName>
    </submittedName>
</protein>
<evidence type="ECO:0000313" key="3">
    <source>
        <dbReference type="Proteomes" id="UP001642464"/>
    </source>
</evidence>
<feature type="region of interest" description="Disordered" evidence="1">
    <location>
        <begin position="392"/>
        <end position="411"/>
    </location>
</feature>
<accession>A0ABP0QUT5</accession>
<dbReference type="EMBL" id="CAXAMM010040063">
    <property type="protein sequence ID" value="CAK9090876.1"/>
    <property type="molecule type" value="Genomic_DNA"/>
</dbReference>
<name>A0ABP0QUT5_9DINO</name>
<organism evidence="2 3">
    <name type="scientific">Durusdinium trenchii</name>
    <dbReference type="NCBI Taxonomy" id="1381693"/>
    <lineage>
        <taxon>Eukaryota</taxon>
        <taxon>Sar</taxon>
        <taxon>Alveolata</taxon>
        <taxon>Dinophyceae</taxon>
        <taxon>Suessiales</taxon>
        <taxon>Symbiodiniaceae</taxon>
        <taxon>Durusdinium</taxon>
    </lineage>
</organism>